<proteinExistence type="predicted"/>
<accession>A0A9J6GYY5</accession>
<dbReference type="AlphaFoldDB" id="A0A9J6GYY5"/>
<feature type="region of interest" description="Disordered" evidence="1">
    <location>
        <begin position="1"/>
        <end position="39"/>
    </location>
</feature>
<name>A0A9J6GYY5_HAELO</name>
<evidence type="ECO:0000313" key="3">
    <source>
        <dbReference type="Proteomes" id="UP000821853"/>
    </source>
</evidence>
<evidence type="ECO:0000256" key="1">
    <source>
        <dbReference type="SAM" id="MobiDB-lite"/>
    </source>
</evidence>
<keyword evidence="3" id="KW-1185">Reference proteome</keyword>
<gene>
    <name evidence="2" type="ORF">HPB48_014599</name>
</gene>
<comment type="caution">
    <text evidence="2">The sequence shown here is derived from an EMBL/GenBank/DDBJ whole genome shotgun (WGS) entry which is preliminary data.</text>
</comment>
<sequence length="126" mass="13658">MPNCGQQIGAADDGGGGGGPKNCLTSQRQLPLQPLRPNDGSLSRQLSLLCSMLMASVSNSPKALFADHQAARGATHFAVEVYVVQGIAPRDVARVVLFVELDLQVDQELAKVEYLWQEKEFRHNLA</sequence>
<dbReference type="EMBL" id="JABSTR010000010">
    <property type="protein sequence ID" value="KAH9380677.1"/>
    <property type="molecule type" value="Genomic_DNA"/>
</dbReference>
<evidence type="ECO:0000313" key="2">
    <source>
        <dbReference type="EMBL" id="KAH9380677.1"/>
    </source>
</evidence>
<organism evidence="2 3">
    <name type="scientific">Haemaphysalis longicornis</name>
    <name type="common">Bush tick</name>
    <dbReference type="NCBI Taxonomy" id="44386"/>
    <lineage>
        <taxon>Eukaryota</taxon>
        <taxon>Metazoa</taxon>
        <taxon>Ecdysozoa</taxon>
        <taxon>Arthropoda</taxon>
        <taxon>Chelicerata</taxon>
        <taxon>Arachnida</taxon>
        <taxon>Acari</taxon>
        <taxon>Parasitiformes</taxon>
        <taxon>Ixodida</taxon>
        <taxon>Ixodoidea</taxon>
        <taxon>Ixodidae</taxon>
        <taxon>Haemaphysalinae</taxon>
        <taxon>Haemaphysalis</taxon>
    </lineage>
</organism>
<dbReference type="Proteomes" id="UP000821853">
    <property type="component" value="Chromosome 8"/>
</dbReference>
<protein>
    <submittedName>
        <fullName evidence="2">Uncharacterized protein</fullName>
    </submittedName>
</protein>
<dbReference type="VEuPathDB" id="VectorBase:HLOH_041735"/>
<reference evidence="2 3" key="1">
    <citation type="journal article" date="2020" name="Cell">
        <title>Large-Scale Comparative Analyses of Tick Genomes Elucidate Their Genetic Diversity and Vector Capacities.</title>
        <authorList>
            <consortium name="Tick Genome and Microbiome Consortium (TIGMIC)"/>
            <person name="Jia N."/>
            <person name="Wang J."/>
            <person name="Shi W."/>
            <person name="Du L."/>
            <person name="Sun Y."/>
            <person name="Zhan W."/>
            <person name="Jiang J.F."/>
            <person name="Wang Q."/>
            <person name="Zhang B."/>
            <person name="Ji P."/>
            <person name="Bell-Sakyi L."/>
            <person name="Cui X.M."/>
            <person name="Yuan T.T."/>
            <person name="Jiang B.G."/>
            <person name="Yang W.F."/>
            <person name="Lam T.T."/>
            <person name="Chang Q.C."/>
            <person name="Ding S.J."/>
            <person name="Wang X.J."/>
            <person name="Zhu J.G."/>
            <person name="Ruan X.D."/>
            <person name="Zhao L."/>
            <person name="Wei J.T."/>
            <person name="Ye R.Z."/>
            <person name="Que T.C."/>
            <person name="Du C.H."/>
            <person name="Zhou Y.H."/>
            <person name="Cheng J.X."/>
            <person name="Dai P.F."/>
            <person name="Guo W.B."/>
            <person name="Han X.H."/>
            <person name="Huang E.J."/>
            <person name="Li L.F."/>
            <person name="Wei W."/>
            <person name="Gao Y.C."/>
            <person name="Liu J.Z."/>
            <person name="Shao H.Z."/>
            <person name="Wang X."/>
            <person name="Wang C.C."/>
            <person name="Yang T.C."/>
            <person name="Huo Q.B."/>
            <person name="Li W."/>
            <person name="Chen H.Y."/>
            <person name="Chen S.E."/>
            <person name="Zhou L.G."/>
            <person name="Ni X.B."/>
            <person name="Tian J.H."/>
            <person name="Sheng Y."/>
            <person name="Liu T."/>
            <person name="Pan Y.S."/>
            <person name="Xia L.Y."/>
            <person name="Li J."/>
            <person name="Zhao F."/>
            <person name="Cao W.C."/>
        </authorList>
    </citation>
    <scope>NUCLEOTIDE SEQUENCE [LARGE SCALE GENOMIC DNA]</scope>
    <source>
        <strain evidence="2">HaeL-2018</strain>
    </source>
</reference>